<keyword evidence="2" id="KW-1185">Reference proteome</keyword>
<sequence>MAMRTQVKQFMEASLEDIRPDNPNIDDALLHLFNGLSLYNDHFRFGGILDYCIEQGHVIADQSFTPYIFHYNVNMEILTYASDYIDCVDKIYEEKIKVESDAYNITDDYYKDNRAREFLYAFMLTKPLFFANELSRMLADTHFLARRINNSVRFLVLLLASTQKIEELRLIRQLMKVLRGKDTEFEEYFKDNDVKAFIKYRFYVGTEKWNGDFRYSVSAYCCGLIKDVLRRLRPLYATINKLEGTTARSGEFVCSKTNARMTDLSPDWKPQNPDWEKIMGVIRFEITRDGNQEWKESASPALFNPLRGLNSKKMIQRLSLDEPLVMHYLFYLAGCSVLAINDKQLTNDSEIKQVEDNLRWATMLSFNVKRIENRFGYTKIDKSYTARHFINKAPIGGFYKSVFKRSFELVPHRFFTDFDQIDYQGLPQYIGGSFEFNGLFNNFSKWAEDMPSKASFSQHWAGYYRKIFNPLVNASNDHENIGILFTQIFHFANSYGELFMNNINTFFNQLKNYTPNDSYVNVTEEQAKFAKETVGIFVVRLRQNKMDDIEIDNNTGQINIDTKRYGFDPIIDDHLHIFYDSMNAFNLQGGIFEPLTKHGYHTNEEYYDNQWRKAEQGRMAMALYTIQGLAYLFHVVWPIAKVVLYEKKCDYYQGYGIFFRQTQDRTENEDWLKYATRLSQSAFEDERGGIGGYMGHGQYIRPCNDNWITFYLARKYGEFEYSLAEIVPPERPARTYAPQYPGESSYGQSGTPIASPVFTPLYEFGGISYAGQPPYLGTPEHFVSPHYTPQQAGTSQSTPQYGGQVHRVRKQKKSAFSKIFPCFNPKAKEDRRRKRSISNIFLDRIIRQKRMQHAGPSGSSTPTRGLTVNDCGHWLAPMWFGFNLMLFILGWMLLAIQYYPMFLDM</sequence>
<organism evidence="2 3">
    <name type="scientific">Meloidogyne floridensis</name>
    <dbReference type="NCBI Taxonomy" id="298350"/>
    <lineage>
        <taxon>Eukaryota</taxon>
        <taxon>Metazoa</taxon>
        <taxon>Ecdysozoa</taxon>
        <taxon>Nematoda</taxon>
        <taxon>Chromadorea</taxon>
        <taxon>Rhabditida</taxon>
        <taxon>Tylenchina</taxon>
        <taxon>Tylenchomorpha</taxon>
        <taxon>Tylenchoidea</taxon>
        <taxon>Meloidogynidae</taxon>
        <taxon>Meloidogyninae</taxon>
        <taxon>Meloidogyne</taxon>
    </lineage>
</organism>
<keyword evidence="1" id="KW-0812">Transmembrane</keyword>
<reference evidence="3" key="1">
    <citation type="submission" date="2022-11" db="UniProtKB">
        <authorList>
            <consortium name="WormBaseParasite"/>
        </authorList>
    </citation>
    <scope>IDENTIFICATION</scope>
</reference>
<dbReference type="Proteomes" id="UP000887560">
    <property type="component" value="Unplaced"/>
</dbReference>
<evidence type="ECO:0000313" key="2">
    <source>
        <dbReference type="Proteomes" id="UP000887560"/>
    </source>
</evidence>
<protein>
    <submittedName>
        <fullName evidence="3">Uncharacterized protein</fullName>
    </submittedName>
</protein>
<name>A0A915NCR6_9BILA</name>
<dbReference type="WBParaSite" id="scf7180000417101.g942">
    <property type="protein sequence ID" value="scf7180000417101.g942"/>
    <property type="gene ID" value="scf7180000417101.g942"/>
</dbReference>
<accession>A0A915NCR6</accession>
<proteinExistence type="predicted"/>
<keyword evidence="1" id="KW-0472">Membrane</keyword>
<keyword evidence="1" id="KW-1133">Transmembrane helix</keyword>
<feature type="transmembrane region" description="Helical" evidence="1">
    <location>
        <begin position="874"/>
        <end position="896"/>
    </location>
</feature>
<dbReference type="AlphaFoldDB" id="A0A915NCR6"/>
<evidence type="ECO:0000313" key="3">
    <source>
        <dbReference type="WBParaSite" id="scf7180000417101.g942"/>
    </source>
</evidence>
<evidence type="ECO:0000256" key="1">
    <source>
        <dbReference type="SAM" id="Phobius"/>
    </source>
</evidence>